<dbReference type="RefSeq" id="WP_096462333.1">
    <property type="nucleotide sequence ID" value="NZ_AP014936.1"/>
</dbReference>
<gene>
    <name evidence="9" type="ORF">SVA_3454</name>
</gene>
<comment type="subcellular location">
    <subcellularLocation>
        <location evidence="1">Cell inner membrane</location>
        <topology evidence="1">Multi-pass membrane protein</topology>
    </subcellularLocation>
</comment>
<keyword evidence="10" id="KW-1185">Reference proteome</keyword>
<dbReference type="InterPro" id="IPR009315">
    <property type="entry name" value="P_starv_induced_PsiE"/>
</dbReference>
<evidence type="ECO:0000256" key="8">
    <source>
        <dbReference type="SAM" id="Phobius"/>
    </source>
</evidence>
<dbReference type="OrthoDB" id="9792470at2"/>
<evidence type="ECO:0000256" key="7">
    <source>
        <dbReference type="ARBA" id="ARBA00023136"/>
    </source>
</evidence>
<dbReference type="PIRSF" id="PIRSF029598">
    <property type="entry name" value="PsiE"/>
    <property type="match status" value="1"/>
</dbReference>
<dbReference type="Pfam" id="PF06146">
    <property type="entry name" value="PsiE"/>
    <property type="match status" value="1"/>
</dbReference>
<dbReference type="EMBL" id="AP014936">
    <property type="protein sequence ID" value="BAU49990.1"/>
    <property type="molecule type" value="Genomic_DNA"/>
</dbReference>
<keyword evidence="7 8" id="KW-0472">Membrane</keyword>
<dbReference type="PANTHER" id="PTHR37819:SF1">
    <property type="entry name" value="PROTEIN PSIE"/>
    <property type="match status" value="1"/>
</dbReference>
<evidence type="ECO:0000256" key="3">
    <source>
        <dbReference type="ARBA" id="ARBA00021903"/>
    </source>
</evidence>
<feature type="transmembrane region" description="Helical" evidence="8">
    <location>
        <begin position="75"/>
        <end position="91"/>
    </location>
</feature>
<feature type="transmembrane region" description="Helical" evidence="8">
    <location>
        <begin position="46"/>
        <end position="68"/>
    </location>
</feature>
<evidence type="ECO:0000256" key="2">
    <source>
        <dbReference type="ARBA" id="ARBA00005632"/>
    </source>
</evidence>
<protein>
    <recommendedName>
        <fullName evidence="3">Protein PsiE</fullName>
    </recommendedName>
</protein>
<evidence type="ECO:0000256" key="1">
    <source>
        <dbReference type="ARBA" id="ARBA00004429"/>
    </source>
</evidence>
<keyword evidence="5 8" id="KW-0812">Transmembrane</keyword>
<keyword evidence="6 8" id="KW-1133">Transmembrane helix</keyword>
<evidence type="ECO:0000313" key="10">
    <source>
        <dbReference type="Proteomes" id="UP000218899"/>
    </source>
</evidence>
<evidence type="ECO:0000256" key="6">
    <source>
        <dbReference type="ARBA" id="ARBA00022989"/>
    </source>
</evidence>
<proteinExistence type="inferred from homology"/>
<sequence length="138" mass="15068">MIEDRGLRAGRLALRAVELIGLAVIGAGTVVAGGQEIASWIAHRQVTLADLLLLFIYLEVLAMVGLYLRSGQLPVRMPLYIGMVALARYLVLDIKDLDAWRMLAVAGAIVLLAGAVLLIRYGHTRFPYPDSRADSRAR</sequence>
<feature type="transmembrane region" description="Helical" evidence="8">
    <location>
        <begin position="103"/>
        <end position="122"/>
    </location>
</feature>
<dbReference type="GO" id="GO:0016036">
    <property type="term" value="P:cellular response to phosphate starvation"/>
    <property type="evidence" value="ECO:0007669"/>
    <property type="project" value="InterPro"/>
</dbReference>
<dbReference type="AlphaFoldDB" id="A0A1C7AFC3"/>
<evidence type="ECO:0000313" key="9">
    <source>
        <dbReference type="EMBL" id="BAU49990.1"/>
    </source>
</evidence>
<accession>A0A1C7AFC3</accession>
<feature type="transmembrane region" description="Helical" evidence="8">
    <location>
        <begin position="12"/>
        <end position="34"/>
    </location>
</feature>
<dbReference type="KEGG" id="sva:SVA_3454"/>
<dbReference type="Proteomes" id="UP000218899">
    <property type="component" value="Chromosome"/>
</dbReference>
<dbReference type="PANTHER" id="PTHR37819">
    <property type="entry name" value="PROTEIN PSIE"/>
    <property type="match status" value="1"/>
</dbReference>
<comment type="similarity">
    <text evidence="2">Belongs to the PsiE family.</text>
</comment>
<evidence type="ECO:0000256" key="4">
    <source>
        <dbReference type="ARBA" id="ARBA00022475"/>
    </source>
</evidence>
<name>A0A1C7AFC3_9GAMM</name>
<reference evidence="9 10" key="1">
    <citation type="submission" date="2015-08" db="EMBL/GenBank/DDBJ databases">
        <title>Complete genome sequence of Sulfurifustis variabilis.</title>
        <authorList>
            <person name="Miura A."/>
            <person name="Kojima H."/>
            <person name="Fukui M."/>
        </authorList>
    </citation>
    <scope>NUCLEOTIDE SEQUENCE [LARGE SCALE GENOMIC DNA]</scope>
    <source>
        <strain evidence="10">skN76</strain>
    </source>
</reference>
<organism evidence="9 10">
    <name type="scientific">Sulfurifustis variabilis</name>
    <dbReference type="NCBI Taxonomy" id="1675686"/>
    <lineage>
        <taxon>Bacteria</taxon>
        <taxon>Pseudomonadati</taxon>
        <taxon>Pseudomonadota</taxon>
        <taxon>Gammaproteobacteria</taxon>
        <taxon>Acidiferrobacterales</taxon>
        <taxon>Acidiferrobacteraceae</taxon>
        <taxon>Sulfurifustis</taxon>
    </lineage>
</organism>
<evidence type="ECO:0000256" key="5">
    <source>
        <dbReference type="ARBA" id="ARBA00022692"/>
    </source>
</evidence>
<dbReference type="InterPro" id="IPR020948">
    <property type="entry name" value="P_starv_induced_PsiE-like"/>
</dbReference>
<dbReference type="GO" id="GO:0005886">
    <property type="term" value="C:plasma membrane"/>
    <property type="evidence" value="ECO:0007669"/>
    <property type="project" value="UniProtKB-SubCell"/>
</dbReference>
<keyword evidence="4" id="KW-1003">Cell membrane</keyword>